<dbReference type="SUPFAM" id="SSF75632">
    <property type="entry name" value="Cullin homology domain"/>
    <property type="match status" value="1"/>
</dbReference>
<dbReference type="InterPro" id="IPR016159">
    <property type="entry name" value="Cullin_repeat-like_dom_sf"/>
</dbReference>
<evidence type="ECO:0000313" key="9">
    <source>
        <dbReference type="Proteomes" id="UP000007494"/>
    </source>
</evidence>
<evidence type="ECO:0000256" key="1">
    <source>
        <dbReference type="ARBA" id="ARBA00006019"/>
    </source>
</evidence>
<dbReference type="FunFam" id="1.20.1310.10:FF:000001">
    <property type="entry name" value="Cullin 3"/>
    <property type="match status" value="1"/>
</dbReference>
<dbReference type="InterPro" id="IPR036317">
    <property type="entry name" value="Cullin_homology_sf"/>
</dbReference>
<dbReference type="FunFam" id="1.20.1310.10:FF:000002">
    <property type="entry name" value="cullin-3 isoform X1"/>
    <property type="match status" value="1"/>
</dbReference>
<dbReference type="Proteomes" id="UP000007494">
    <property type="component" value="Chromosome XI"/>
</dbReference>
<reference evidence="9" key="1">
    <citation type="journal article" date="2012" name="PLoS Pathog.">
        <title>Comparative genomics of the apicomplexan parasites Toxoplasma gondii and Neospora caninum: Coccidia differing in host range and transmission strategy.</title>
        <authorList>
            <person name="Reid A.J."/>
            <person name="Vermont S.J."/>
            <person name="Cotton J.A."/>
            <person name="Harris D."/>
            <person name="Hill-Cawthorne G.A."/>
            <person name="Konen-Waisman S."/>
            <person name="Latham S.M."/>
            <person name="Mourier T."/>
            <person name="Norton R."/>
            <person name="Quail M.A."/>
            <person name="Sanders M."/>
            <person name="Shanmugam D."/>
            <person name="Sohal A."/>
            <person name="Wasmuth J.D."/>
            <person name="Brunk B."/>
            <person name="Grigg M.E."/>
            <person name="Howard J.C."/>
            <person name="Parkinson J."/>
            <person name="Roos D.S."/>
            <person name="Trees A.J."/>
            <person name="Berriman M."/>
            <person name="Pain A."/>
            <person name="Wastling J.M."/>
        </authorList>
    </citation>
    <scope>NUCLEOTIDE SEQUENCE [LARGE SCALE GENOMIC DNA]</scope>
    <source>
        <strain evidence="9">Liverpool</strain>
    </source>
</reference>
<dbReference type="GeneID" id="13440899"/>
<dbReference type="InterPro" id="IPR001373">
    <property type="entry name" value="Cullin_N"/>
</dbReference>
<dbReference type="InterPro" id="IPR059120">
    <property type="entry name" value="Cullin-like_AB"/>
</dbReference>
<protein>
    <submittedName>
        <fullName evidence="8">Putative cullin homog</fullName>
    </submittedName>
</protein>
<dbReference type="AlphaFoldDB" id="F0VP40"/>
<dbReference type="SMART" id="SM00182">
    <property type="entry name" value="CULLIN"/>
    <property type="match status" value="1"/>
</dbReference>
<gene>
    <name evidence="8" type="ORF">NCLIV_059100</name>
</gene>
<feature type="region of interest" description="Disordered" evidence="6">
    <location>
        <begin position="1"/>
        <end position="23"/>
    </location>
</feature>
<keyword evidence="9" id="KW-1185">Reference proteome</keyword>
<dbReference type="eggNOG" id="KOG2167">
    <property type="taxonomic scope" value="Eukaryota"/>
</dbReference>
<dbReference type="Gene3D" id="1.10.10.10">
    <property type="entry name" value="Winged helix-like DNA-binding domain superfamily/Winged helix DNA-binding domain"/>
    <property type="match status" value="1"/>
</dbReference>
<evidence type="ECO:0000313" key="8">
    <source>
        <dbReference type="EMBL" id="CBZ55486.1"/>
    </source>
</evidence>
<proteinExistence type="inferred from homology"/>
<feature type="domain" description="Cullin family profile" evidence="7">
    <location>
        <begin position="429"/>
        <end position="697"/>
    </location>
</feature>
<comment type="similarity">
    <text evidence="1 4 5">Belongs to the cullin family.</text>
</comment>
<evidence type="ECO:0000256" key="6">
    <source>
        <dbReference type="SAM" id="MobiDB-lite"/>
    </source>
</evidence>
<dbReference type="RefSeq" id="XP_003885514.1">
    <property type="nucleotide sequence ID" value="XM_003885465.1"/>
</dbReference>
<dbReference type="OrthoDB" id="435621at2759"/>
<name>F0VP40_NEOCL</name>
<dbReference type="GO" id="GO:0031625">
    <property type="term" value="F:ubiquitin protein ligase binding"/>
    <property type="evidence" value="ECO:0007669"/>
    <property type="project" value="InterPro"/>
</dbReference>
<dbReference type="Pfam" id="PF26557">
    <property type="entry name" value="Cullin_AB"/>
    <property type="match status" value="1"/>
</dbReference>
<dbReference type="InterPro" id="IPR016158">
    <property type="entry name" value="Cullin_homology"/>
</dbReference>
<dbReference type="Pfam" id="PF10557">
    <property type="entry name" value="Cullin_Nedd8"/>
    <property type="match status" value="1"/>
</dbReference>
<dbReference type="InterPro" id="IPR019559">
    <property type="entry name" value="Cullin_neddylation_domain"/>
</dbReference>
<dbReference type="SUPFAM" id="SSF74788">
    <property type="entry name" value="Cullin repeat-like"/>
    <property type="match status" value="1"/>
</dbReference>
<evidence type="ECO:0000256" key="4">
    <source>
        <dbReference type="PROSITE-ProRule" id="PRU00330"/>
    </source>
</evidence>
<dbReference type="InterPro" id="IPR036390">
    <property type="entry name" value="WH_DNA-bd_sf"/>
</dbReference>
<evidence type="ECO:0000256" key="3">
    <source>
        <dbReference type="ARBA" id="ARBA00022843"/>
    </source>
</evidence>
<dbReference type="PROSITE" id="PS50069">
    <property type="entry name" value="CULLIN_2"/>
    <property type="match status" value="1"/>
</dbReference>
<dbReference type="InterPro" id="IPR045093">
    <property type="entry name" value="Cullin"/>
</dbReference>
<dbReference type="Pfam" id="PF00888">
    <property type="entry name" value="Cullin"/>
    <property type="match status" value="1"/>
</dbReference>
<dbReference type="SUPFAM" id="SSF46785">
    <property type="entry name" value="Winged helix' DNA-binding domain"/>
    <property type="match status" value="1"/>
</dbReference>
<dbReference type="InterPro" id="IPR036388">
    <property type="entry name" value="WH-like_DNA-bd_sf"/>
</dbReference>
<evidence type="ECO:0000256" key="5">
    <source>
        <dbReference type="RuleBase" id="RU003829"/>
    </source>
</evidence>
<dbReference type="OMA" id="NYQEQTW"/>
<dbReference type="EMBL" id="FR823392">
    <property type="protein sequence ID" value="CBZ55486.1"/>
    <property type="molecule type" value="Genomic_DNA"/>
</dbReference>
<dbReference type="FunFam" id="1.10.10.10:FF:000050">
    <property type="entry name" value="Cullin 4B"/>
    <property type="match status" value="1"/>
</dbReference>
<dbReference type="PANTHER" id="PTHR11932">
    <property type="entry name" value="CULLIN"/>
    <property type="match status" value="1"/>
</dbReference>
<evidence type="ECO:0000259" key="7">
    <source>
        <dbReference type="PROSITE" id="PS50069"/>
    </source>
</evidence>
<sequence length="822" mass="93705">MPSWPRMQKLGKKSRVNGRSLKEKPALDLTKMSSLARDASRWPPEFSEFSVSIQGLRTGEPQPWPETFKECEKQVSALMGDVFEERRPLRNRHALSLMVEELVLQGHGPQLFSLFVSEIDSRISNILSRIYASLSPDLTFLHAIAEGWAAFRRALHVILQVFSYLERHYVAYSSEVSLVDVSESLWLNQQKCLGQQFEAVLLHTLLQAIQLHRSGDTTREHDVQVVTNMLSSLGIYHDIFEQRFLEASAEFYTKESAELSSALSVDAYSSHAERRLREEDGRASLFLVEASRQPLLDLVRFHLIGQHVDVLSAVPSLRSLAEARKTAELGRLYTLLSQVDKLDVLRLRFVEAVRDSGLHLLAQLQEPSEAEKKDGKELKGKEFTAQLFALKDAHEAAWFFAFNRNPQFSLGIKEAWEKFLNHDVEASRKVTRFLAKRCDSLLRETKSAGEDIEAELANVMVIFRYLDCKDYFEEFYRTDLCKRLLTGKSASDDAEKAMVQKLKDECGQQYTHKMESMFKDVHLSRQTMALFNADAASQEEVAKTGLVFDVATCAAGTWPQSASAEQMRLPAVAANLQQLFSTFYKAKHPGRNLSWISSLGACEVRATFTVNRPSNFVEAHLPTLSGSPMQVEDEQEDSSPVSSHAPRAWPDYVFKVSEPQAWILLLFNGRDSLTVQEIAEATALGPEELQRQLLALYVNKATRILLRQKDENEERYSVNFDFQSKLRRMQVSQIQLTSHPKEEIAKVEARVSQDRDHQIDACIVRIMKTRKELRHNLLIAEVSSQLSFKCDPAMLKKRIEALIHREYLKRDDADHSVYIYVA</sequence>
<keyword evidence="3" id="KW-0832">Ubl conjugation</keyword>
<feature type="region of interest" description="Disordered" evidence="6">
    <location>
        <begin position="625"/>
        <end position="644"/>
    </location>
</feature>
<dbReference type="InParanoid" id="F0VP40"/>
<dbReference type="VEuPathDB" id="ToxoDB:NCLIV_059100"/>
<dbReference type="SMART" id="SM00884">
    <property type="entry name" value="Cullin_Nedd8"/>
    <property type="match status" value="1"/>
</dbReference>
<keyword evidence="2" id="KW-1017">Isopeptide bond</keyword>
<organism evidence="8 9">
    <name type="scientific">Neospora caninum (strain Liverpool)</name>
    <dbReference type="NCBI Taxonomy" id="572307"/>
    <lineage>
        <taxon>Eukaryota</taxon>
        <taxon>Sar</taxon>
        <taxon>Alveolata</taxon>
        <taxon>Apicomplexa</taxon>
        <taxon>Conoidasida</taxon>
        <taxon>Coccidia</taxon>
        <taxon>Eucoccidiorida</taxon>
        <taxon>Eimeriorina</taxon>
        <taxon>Sarcocystidae</taxon>
        <taxon>Neospora</taxon>
    </lineage>
</organism>
<dbReference type="Gene3D" id="1.20.1310.10">
    <property type="entry name" value="Cullin Repeats"/>
    <property type="match status" value="4"/>
</dbReference>
<dbReference type="GO" id="GO:0006511">
    <property type="term" value="P:ubiquitin-dependent protein catabolic process"/>
    <property type="evidence" value="ECO:0007669"/>
    <property type="project" value="InterPro"/>
</dbReference>
<evidence type="ECO:0000256" key="2">
    <source>
        <dbReference type="ARBA" id="ARBA00022499"/>
    </source>
</evidence>
<accession>F0VP40</accession>
<dbReference type="Gene3D" id="3.30.230.130">
    <property type="entry name" value="Cullin, Chain C, Domain 2"/>
    <property type="match status" value="1"/>
</dbReference>